<dbReference type="GO" id="GO:0031956">
    <property type="term" value="F:medium-chain fatty acid-CoA ligase activity"/>
    <property type="evidence" value="ECO:0007669"/>
    <property type="project" value="TreeGrafter"/>
</dbReference>
<dbReference type="SUPFAM" id="SSF56801">
    <property type="entry name" value="Acetyl-CoA synthetase-like"/>
    <property type="match status" value="1"/>
</dbReference>
<evidence type="ECO:0000313" key="5">
    <source>
        <dbReference type="EMBL" id="MTD55501.1"/>
    </source>
</evidence>
<sequence>MTESTASSSAAGGTALGGLLRTAAARFPASEFVFPGQRCTLAQLDRRADAFTALLHAAGVGPGDHVGVCASPVCDTVAALFGIFRAGAVAVPVSDRFRATELAYVLEHADLGTLLISPTCEPADLNAALPCLNSATDAELVLADAPRLRRIITLGEFDHPAFRSTRALGLPPVGTYPPVTLDRPPVESAEPRELAYLMYTSGTSAMPKACLITHAGSIRQGRSLAFDRYRLDASSAVWCPLPLFHSAGLATLTACLASGANFVHAGAFEPGQTLHALQDEQVTHAVPVFSTIWSRVLEHRDFPAMDLSRLRVVLMTGDEDELRGLQERLPQAAHVATYGMTEATGHLSLTMIDDPLGVRVTTGGFPLPEMQVRIVDPGTGHVLGPGKRGEIQFRGTSRCLGYYRDEPATADAIAPGGWFRSGDLGDLDTDGRLTFRGRLKDMLKVGGENVAALEVESYLSRHPAVNTVAVVGAPDSHYGEVPAAFVERIPGATVTEQELIEFCVDRIATFKVPRYVRFVAGWPMSATKIRKGVLRDQLAAELAKAGITRAPQLFSTRSRRIGG</sequence>
<dbReference type="Pfam" id="PF13193">
    <property type="entry name" value="AMP-binding_C"/>
    <property type="match status" value="1"/>
</dbReference>
<comment type="caution">
    <text evidence="5">The sequence shown here is derived from an EMBL/GenBank/DDBJ whole genome shotgun (WGS) entry which is preliminary data.</text>
</comment>
<feature type="domain" description="AMP-binding enzyme C-terminal" evidence="4">
    <location>
        <begin position="454"/>
        <end position="526"/>
    </location>
</feature>
<dbReference type="OrthoDB" id="9803968at2"/>
<evidence type="ECO:0000256" key="2">
    <source>
        <dbReference type="ARBA" id="ARBA00022598"/>
    </source>
</evidence>
<dbReference type="PANTHER" id="PTHR43201:SF5">
    <property type="entry name" value="MEDIUM-CHAIN ACYL-COA LIGASE ACSF2, MITOCHONDRIAL"/>
    <property type="match status" value="1"/>
</dbReference>
<keyword evidence="6" id="KW-1185">Reference proteome</keyword>
<gene>
    <name evidence="5" type="ORF">GKO32_16175</name>
</gene>
<keyword evidence="2" id="KW-0436">Ligase</keyword>
<dbReference type="InterPro" id="IPR045851">
    <property type="entry name" value="AMP-bd_C_sf"/>
</dbReference>
<dbReference type="GO" id="GO:0006631">
    <property type="term" value="P:fatty acid metabolic process"/>
    <property type="evidence" value="ECO:0007669"/>
    <property type="project" value="TreeGrafter"/>
</dbReference>
<dbReference type="PANTHER" id="PTHR43201">
    <property type="entry name" value="ACYL-COA SYNTHETASE"/>
    <property type="match status" value="1"/>
</dbReference>
<dbReference type="Gene3D" id="3.30.300.30">
    <property type="match status" value="1"/>
</dbReference>
<evidence type="ECO:0000259" key="4">
    <source>
        <dbReference type="Pfam" id="PF13193"/>
    </source>
</evidence>
<organism evidence="5 6">
    <name type="scientific">Amycolatopsis pithecellobii</name>
    <dbReference type="NCBI Taxonomy" id="664692"/>
    <lineage>
        <taxon>Bacteria</taxon>
        <taxon>Bacillati</taxon>
        <taxon>Actinomycetota</taxon>
        <taxon>Actinomycetes</taxon>
        <taxon>Pseudonocardiales</taxon>
        <taxon>Pseudonocardiaceae</taxon>
        <taxon>Amycolatopsis</taxon>
    </lineage>
</organism>
<protein>
    <submittedName>
        <fullName evidence="5">AMP-binding protein</fullName>
    </submittedName>
</protein>
<dbReference type="EMBL" id="WMBA01000022">
    <property type="protein sequence ID" value="MTD55501.1"/>
    <property type="molecule type" value="Genomic_DNA"/>
</dbReference>
<dbReference type="RefSeq" id="WP_154757690.1">
    <property type="nucleotide sequence ID" value="NZ_WMBA01000022.1"/>
</dbReference>
<feature type="domain" description="AMP-dependent synthetase/ligase" evidence="3">
    <location>
        <begin position="21"/>
        <end position="403"/>
    </location>
</feature>
<dbReference type="Pfam" id="PF00501">
    <property type="entry name" value="AMP-binding"/>
    <property type="match status" value="1"/>
</dbReference>
<dbReference type="InterPro" id="IPR025110">
    <property type="entry name" value="AMP-bd_C"/>
</dbReference>
<dbReference type="Gene3D" id="3.40.50.12780">
    <property type="entry name" value="N-terminal domain of ligase-like"/>
    <property type="match status" value="1"/>
</dbReference>
<accession>A0A6N7Z4R1</accession>
<evidence type="ECO:0000256" key="1">
    <source>
        <dbReference type="ARBA" id="ARBA00006432"/>
    </source>
</evidence>
<comment type="similarity">
    <text evidence="1">Belongs to the ATP-dependent AMP-binding enzyme family.</text>
</comment>
<dbReference type="InterPro" id="IPR042099">
    <property type="entry name" value="ANL_N_sf"/>
</dbReference>
<evidence type="ECO:0000259" key="3">
    <source>
        <dbReference type="Pfam" id="PF00501"/>
    </source>
</evidence>
<evidence type="ECO:0000313" key="6">
    <source>
        <dbReference type="Proteomes" id="UP000440096"/>
    </source>
</evidence>
<dbReference type="Proteomes" id="UP000440096">
    <property type="component" value="Unassembled WGS sequence"/>
</dbReference>
<dbReference type="InterPro" id="IPR000873">
    <property type="entry name" value="AMP-dep_synth/lig_dom"/>
</dbReference>
<name>A0A6N7Z4R1_9PSEU</name>
<proteinExistence type="inferred from homology"/>
<dbReference type="AlphaFoldDB" id="A0A6N7Z4R1"/>
<reference evidence="5 6" key="1">
    <citation type="submission" date="2019-11" db="EMBL/GenBank/DDBJ databases">
        <title>Draft genome of Amycolatopsis RM579.</title>
        <authorList>
            <person name="Duangmal K."/>
            <person name="Mingma R."/>
        </authorList>
    </citation>
    <scope>NUCLEOTIDE SEQUENCE [LARGE SCALE GENOMIC DNA]</scope>
    <source>
        <strain evidence="5 6">RM579</strain>
    </source>
</reference>